<dbReference type="EMBL" id="JABFCT010000019">
    <property type="protein sequence ID" value="KAF5868959.1"/>
    <property type="molecule type" value="Genomic_DNA"/>
</dbReference>
<keyword evidence="1" id="KW-0812">Transmembrane</keyword>
<dbReference type="PANTHER" id="PTHR36978">
    <property type="entry name" value="P-LOOP CONTAINING NUCLEOTIDE TRIPHOSPHATE HYDROLASE"/>
    <property type="match status" value="1"/>
</dbReference>
<feature type="transmembrane region" description="Helical" evidence="1">
    <location>
        <begin position="242"/>
        <end position="266"/>
    </location>
</feature>
<reference evidence="2 3" key="1">
    <citation type="journal article" date="2020" name="Phytopathology">
        <title>A high-quality genome resource of Botrytis fragariae, a new and rapidly spreading fungal pathogen causing strawberry gray mold in the U.S.A.</title>
        <authorList>
            <person name="Wu Y."/>
            <person name="Saski C.A."/>
            <person name="Schnabel G."/>
            <person name="Xiao S."/>
            <person name="Hu M."/>
        </authorList>
    </citation>
    <scope>NUCLEOTIDE SEQUENCE [LARGE SCALE GENOMIC DNA]</scope>
    <source>
        <strain evidence="2 3">BVB16</strain>
    </source>
</reference>
<dbReference type="AlphaFoldDB" id="A0A8H6AK88"/>
<gene>
    <name evidence="2" type="ORF">Bfra_011925</name>
</gene>
<dbReference type="SUPFAM" id="SSF52540">
    <property type="entry name" value="P-loop containing nucleoside triphosphate hydrolases"/>
    <property type="match status" value="1"/>
</dbReference>
<evidence type="ECO:0000313" key="2">
    <source>
        <dbReference type="EMBL" id="KAF5868959.1"/>
    </source>
</evidence>
<dbReference type="InterPro" id="IPR027417">
    <property type="entry name" value="P-loop_NTPase"/>
</dbReference>
<evidence type="ECO:0000313" key="3">
    <source>
        <dbReference type="Proteomes" id="UP000531561"/>
    </source>
</evidence>
<proteinExistence type="predicted"/>
<dbReference type="PANTHER" id="PTHR36978:SF4">
    <property type="entry name" value="P-LOOP CONTAINING NUCLEOSIDE TRIPHOSPHATE HYDROLASE PROTEIN"/>
    <property type="match status" value="1"/>
</dbReference>
<accession>A0A8H6AK88</accession>
<keyword evidence="1" id="KW-0472">Membrane</keyword>
<dbReference type="Gene3D" id="3.40.50.300">
    <property type="entry name" value="P-loop containing nucleotide triphosphate hydrolases"/>
    <property type="match status" value="1"/>
</dbReference>
<organism evidence="2 3">
    <name type="scientific">Botrytis fragariae</name>
    <dbReference type="NCBI Taxonomy" id="1964551"/>
    <lineage>
        <taxon>Eukaryota</taxon>
        <taxon>Fungi</taxon>
        <taxon>Dikarya</taxon>
        <taxon>Ascomycota</taxon>
        <taxon>Pezizomycotina</taxon>
        <taxon>Leotiomycetes</taxon>
        <taxon>Helotiales</taxon>
        <taxon>Sclerotiniaceae</taxon>
        <taxon>Botrytis</taxon>
    </lineage>
</organism>
<keyword evidence="3" id="KW-1185">Reference proteome</keyword>
<dbReference type="OrthoDB" id="408152at2759"/>
<protein>
    <submittedName>
        <fullName evidence="2">Putative nad dependent epimerase dehydratase protein</fullName>
    </submittedName>
</protein>
<dbReference type="GeneID" id="59265942"/>
<sequence>MAKREIDNIPGIHPRPVEMQVLCLGLSRTSTMTMYTALNKLGYRCYHFLELAHRNKENMKLRHVICWLEALRYKVLGIGEPYYPADFDKLLQGYSALSDMPCVNFSDEMLAAFPNAKVVLTSREPVAWVKSFDSSIYRVLEWLVWPFLRFIDPEGMGAVHETMRLAITDYTSPKPWTDREALAAHMSKHVEHIRSVVPPENLLEFHPSDGWEVLCRFLGKEVPKEPFPYINKGNFTANVFKLVLVLKTINICGPYFIALGVGYLAWTWYGRF</sequence>
<dbReference type="Pfam" id="PF17784">
    <property type="entry name" value="Sulfotransfer_4"/>
    <property type="match status" value="1"/>
</dbReference>
<dbReference type="RefSeq" id="XP_037187908.1">
    <property type="nucleotide sequence ID" value="XM_037342250.1"/>
</dbReference>
<dbReference type="Proteomes" id="UP000531561">
    <property type="component" value="Unassembled WGS sequence"/>
</dbReference>
<evidence type="ECO:0000256" key="1">
    <source>
        <dbReference type="SAM" id="Phobius"/>
    </source>
</evidence>
<name>A0A8H6AK88_9HELO</name>
<comment type="caution">
    <text evidence="2">The sequence shown here is derived from an EMBL/GenBank/DDBJ whole genome shotgun (WGS) entry which is preliminary data.</text>
</comment>
<dbReference type="InterPro" id="IPR040632">
    <property type="entry name" value="Sulfotransfer_4"/>
</dbReference>
<keyword evidence="1" id="KW-1133">Transmembrane helix</keyword>